<dbReference type="SUPFAM" id="SSF53067">
    <property type="entry name" value="Actin-like ATPase domain"/>
    <property type="match status" value="2"/>
</dbReference>
<dbReference type="UniPathway" id="UPA00618">
    <property type="reaction ID" value="UER00672"/>
</dbReference>
<feature type="binding site" evidence="11">
    <location>
        <position position="13"/>
    </location>
    <ligand>
        <name>ATP</name>
        <dbReference type="ChEBI" id="CHEBI:30616"/>
    </ligand>
</feature>
<gene>
    <name evidence="11 15" type="primary">glpK</name>
    <name evidence="15" type="ordered locus">HBHAL_4032</name>
</gene>
<dbReference type="Gene3D" id="3.30.420.40">
    <property type="match status" value="2"/>
</dbReference>
<feature type="binding site" evidence="11">
    <location>
        <position position="16"/>
    </location>
    <ligand>
        <name>ADP</name>
        <dbReference type="ChEBI" id="CHEBI:456216"/>
    </ligand>
</feature>
<feature type="binding site" evidence="11">
    <location>
        <position position="414"/>
    </location>
    <ligand>
        <name>ADP</name>
        <dbReference type="ChEBI" id="CHEBI:456216"/>
    </ligand>
</feature>
<evidence type="ECO:0000256" key="9">
    <source>
        <dbReference type="ARBA" id="ARBA00054633"/>
    </source>
</evidence>
<keyword evidence="6 11" id="KW-0319">Glycerol metabolism</keyword>
<comment type="similarity">
    <text evidence="2 11 12">Belongs to the FGGY kinase family.</text>
</comment>
<dbReference type="HAMAP" id="MF_00186">
    <property type="entry name" value="Glycerol_kin"/>
    <property type="match status" value="1"/>
</dbReference>
<dbReference type="NCBIfam" id="NF000756">
    <property type="entry name" value="PRK00047.1"/>
    <property type="match status" value="1"/>
</dbReference>
<feature type="binding site" evidence="11">
    <location>
        <position position="14"/>
    </location>
    <ligand>
        <name>ATP</name>
        <dbReference type="ChEBI" id="CHEBI:30616"/>
    </ligand>
</feature>
<keyword evidence="11" id="KW-0597">Phosphoprotein</keyword>
<feature type="binding site" evidence="11">
    <location>
        <position position="309"/>
    </location>
    <ligand>
        <name>ATP</name>
        <dbReference type="ChEBI" id="CHEBI:30616"/>
    </ligand>
</feature>
<feature type="binding site" evidence="11">
    <location>
        <position position="82"/>
    </location>
    <ligand>
        <name>glycerol</name>
        <dbReference type="ChEBI" id="CHEBI:17754"/>
    </ligand>
</feature>
<dbReference type="InterPro" id="IPR018485">
    <property type="entry name" value="FGGY_C"/>
</dbReference>
<dbReference type="STRING" id="866895.HBHAL_4032"/>
<feature type="binding site" evidence="11">
    <location>
        <position position="12"/>
    </location>
    <ligand>
        <name>ADP</name>
        <dbReference type="ChEBI" id="CHEBI:456216"/>
    </ligand>
</feature>
<dbReference type="GO" id="GO:0005524">
    <property type="term" value="F:ATP binding"/>
    <property type="evidence" value="ECO:0007669"/>
    <property type="project" value="UniProtKB-UniRule"/>
</dbReference>
<feature type="binding site" evidence="11">
    <location>
        <position position="410"/>
    </location>
    <ligand>
        <name>ADP</name>
        <dbReference type="ChEBI" id="CHEBI:456216"/>
    </ligand>
</feature>
<evidence type="ECO:0000256" key="2">
    <source>
        <dbReference type="ARBA" id="ARBA00009156"/>
    </source>
</evidence>
<name>I0JQF3_HALH3</name>
<evidence type="ECO:0000256" key="4">
    <source>
        <dbReference type="ARBA" id="ARBA00022741"/>
    </source>
</evidence>
<dbReference type="InterPro" id="IPR018483">
    <property type="entry name" value="Carb_kinase_FGGY_CS"/>
</dbReference>
<feature type="binding site" evidence="11">
    <location>
        <position position="410"/>
    </location>
    <ligand>
        <name>ATP</name>
        <dbReference type="ChEBI" id="CHEBI:30616"/>
    </ligand>
</feature>
<dbReference type="Pfam" id="PF00370">
    <property type="entry name" value="FGGY_N"/>
    <property type="match status" value="1"/>
</dbReference>
<protein>
    <recommendedName>
        <fullName evidence="11">Glycerol kinase</fullName>
        <ecNumber evidence="11">2.7.1.30</ecNumber>
    </recommendedName>
    <alternativeName>
        <fullName evidence="11">ATP:glycerol 3-phosphotransferase</fullName>
    </alternativeName>
    <alternativeName>
        <fullName evidence="11">Glycerokinase</fullName>
        <shortName evidence="11">GK</shortName>
    </alternativeName>
</protein>
<feature type="modified residue" description="Phosphohistidine; by HPr" evidence="11">
    <location>
        <position position="230"/>
    </location>
</feature>
<feature type="binding site" evidence="11">
    <location>
        <position position="83"/>
    </location>
    <ligand>
        <name>glycerol</name>
        <dbReference type="ChEBI" id="CHEBI:17754"/>
    </ligand>
</feature>
<evidence type="ECO:0000256" key="3">
    <source>
        <dbReference type="ARBA" id="ARBA00022679"/>
    </source>
</evidence>
<keyword evidence="16" id="KW-1185">Reference proteome</keyword>
<keyword evidence="4 11" id="KW-0547">Nucleotide-binding</keyword>
<feature type="binding site" evidence="11">
    <location>
        <position position="82"/>
    </location>
    <ligand>
        <name>sn-glycerol 3-phosphate</name>
        <dbReference type="ChEBI" id="CHEBI:57597"/>
    </ligand>
</feature>
<dbReference type="InterPro" id="IPR018484">
    <property type="entry name" value="FGGY_N"/>
</dbReference>
<feature type="domain" description="Carbohydrate kinase FGGY N-terminal" evidence="13">
    <location>
        <begin position="4"/>
        <end position="251"/>
    </location>
</feature>
<dbReference type="GO" id="GO:0004370">
    <property type="term" value="F:glycerol kinase activity"/>
    <property type="evidence" value="ECO:0007669"/>
    <property type="project" value="UniProtKB-UniRule"/>
</dbReference>
<dbReference type="PATRIC" id="fig|866895.3.peg.3063"/>
<feature type="binding site" evidence="11">
    <location>
        <position position="245"/>
    </location>
    <ligand>
        <name>glycerol</name>
        <dbReference type="ChEBI" id="CHEBI:17754"/>
    </ligand>
</feature>
<feature type="domain" description="Carbohydrate kinase FGGY C-terminal" evidence="14">
    <location>
        <begin position="261"/>
        <end position="449"/>
    </location>
</feature>
<dbReference type="GO" id="GO:0006072">
    <property type="term" value="P:glycerol-3-phosphate metabolic process"/>
    <property type="evidence" value="ECO:0007669"/>
    <property type="project" value="InterPro"/>
</dbReference>
<feature type="binding site" evidence="11">
    <location>
        <position position="83"/>
    </location>
    <ligand>
        <name>sn-glycerol 3-phosphate</name>
        <dbReference type="ChEBI" id="CHEBI:57597"/>
    </ligand>
</feature>
<feature type="binding site" evidence="11">
    <location>
        <position position="244"/>
    </location>
    <ligand>
        <name>sn-glycerol 3-phosphate</name>
        <dbReference type="ChEBI" id="CHEBI:57597"/>
    </ligand>
</feature>
<comment type="pathway">
    <text evidence="1 11">Polyol metabolism; glycerol degradation via glycerol kinase pathway; sn-glycerol 3-phosphate from glycerol: step 1/1.</text>
</comment>
<organism evidence="15 16">
    <name type="scientific">Halobacillus halophilus (strain ATCC 35676 / DSM 2266 / JCM 20832 / KCTC 3685 / LMG 17431 / NBRC 102448 / NCIMB 2269)</name>
    <name type="common">Sporosarcina halophila</name>
    <dbReference type="NCBI Taxonomy" id="866895"/>
    <lineage>
        <taxon>Bacteria</taxon>
        <taxon>Bacillati</taxon>
        <taxon>Bacillota</taxon>
        <taxon>Bacilli</taxon>
        <taxon>Bacillales</taxon>
        <taxon>Bacillaceae</taxon>
        <taxon>Halobacillus</taxon>
    </lineage>
</organism>
<feature type="binding site" evidence="11">
    <location>
        <position position="266"/>
    </location>
    <ligand>
        <name>ATP</name>
        <dbReference type="ChEBI" id="CHEBI:30616"/>
    </ligand>
</feature>
<dbReference type="PANTHER" id="PTHR10196:SF69">
    <property type="entry name" value="GLYCEROL KINASE"/>
    <property type="match status" value="1"/>
</dbReference>
<feature type="binding site" evidence="11">
    <location>
        <position position="134"/>
    </location>
    <ligand>
        <name>sn-glycerol 3-phosphate</name>
        <dbReference type="ChEBI" id="CHEBI:57597"/>
    </ligand>
</feature>
<dbReference type="CDD" id="cd07786">
    <property type="entry name" value="FGGY_EcGK_like"/>
    <property type="match status" value="1"/>
</dbReference>
<evidence type="ECO:0000256" key="7">
    <source>
        <dbReference type="ARBA" id="ARBA00022840"/>
    </source>
</evidence>
<comment type="PTM">
    <text evidence="11">The phosphoenolpyruvate-dependent sugar phosphotransferase system (PTS), including enzyme I, and histidine-containing protein (HPr) are required for the phosphorylation, which leads to the activation of the enzyme.</text>
</comment>
<dbReference type="HOGENOM" id="CLU_009281_2_3_9"/>
<feature type="binding site" evidence="11">
    <location>
        <position position="12"/>
    </location>
    <ligand>
        <name>ATP</name>
        <dbReference type="ChEBI" id="CHEBI:30616"/>
    </ligand>
</feature>
<dbReference type="InterPro" id="IPR005999">
    <property type="entry name" value="Glycerol_kin"/>
</dbReference>
<dbReference type="EMBL" id="HE717023">
    <property type="protein sequence ID" value="CCG46373.1"/>
    <property type="molecule type" value="Genomic_DNA"/>
</dbReference>
<keyword evidence="5 11" id="KW-0418">Kinase</keyword>
<keyword evidence="3 11" id="KW-0808">Transferase</keyword>
<dbReference type="eggNOG" id="COG0554">
    <property type="taxonomic scope" value="Bacteria"/>
</dbReference>
<feature type="binding site" evidence="11">
    <location>
        <position position="313"/>
    </location>
    <ligand>
        <name>ATP</name>
        <dbReference type="ChEBI" id="CHEBI:30616"/>
    </ligand>
</feature>
<dbReference type="NCBIfam" id="TIGR01311">
    <property type="entry name" value="glycerol_kin"/>
    <property type="match status" value="1"/>
</dbReference>
<feature type="binding site" evidence="11">
    <location>
        <position position="266"/>
    </location>
    <ligand>
        <name>ADP</name>
        <dbReference type="ChEBI" id="CHEBI:456216"/>
    </ligand>
</feature>
<evidence type="ECO:0000256" key="6">
    <source>
        <dbReference type="ARBA" id="ARBA00022798"/>
    </source>
</evidence>
<dbReference type="Pfam" id="PF02782">
    <property type="entry name" value="FGGY_C"/>
    <property type="match status" value="1"/>
</dbReference>
<feature type="binding site" evidence="11">
    <location>
        <position position="134"/>
    </location>
    <ligand>
        <name>glycerol</name>
        <dbReference type="ChEBI" id="CHEBI:17754"/>
    </ligand>
</feature>
<evidence type="ECO:0000256" key="11">
    <source>
        <dbReference type="HAMAP-Rule" id="MF_00186"/>
    </source>
</evidence>
<comment type="function">
    <text evidence="9 11">Key enzyme in the regulation of glycerol uptake and metabolism. Catalyzes the phosphorylation of glycerol to yield sn-glycerol 3-phosphate.</text>
</comment>
<dbReference type="EC" id="2.7.1.30" evidence="11"/>
<evidence type="ECO:0000256" key="1">
    <source>
        <dbReference type="ARBA" id="ARBA00005190"/>
    </source>
</evidence>
<dbReference type="RefSeq" id="WP_014644262.1">
    <property type="nucleotide sequence ID" value="NC_017668.1"/>
</dbReference>
<dbReference type="PROSITE" id="PS00445">
    <property type="entry name" value="FGGY_KINASES_2"/>
    <property type="match status" value="1"/>
</dbReference>
<dbReference type="InterPro" id="IPR043129">
    <property type="entry name" value="ATPase_NBD"/>
</dbReference>
<evidence type="ECO:0000256" key="10">
    <source>
        <dbReference type="ARBA" id="ARBA00063665"/>
    </source>
</evidence>
<comment type="subunit">
    <text evidence="10 11">Homotetramer and homodimer (in equilibrium).</text>
</comment>
<dbReference type="GO" id="GO:0019563">
    <property type="term" value="P:glycerol catabolic process"/>
    <property type="evidence" value="ECO:0007669"/>
    <property type="project" value="UniProtKB-UniRule"/>
</dbReference>
<dbReference type="Proteomes" id="UP000007397">
    <property type="component" value="Chromosome"/>
</dbReference>
<dbReference type="PANTHER" id="PTHR10196">
    <property type="entry name" value="SUGAR KINASE"/>
    <property type="match status" value="1"/>
</dbReference>
<feature type="binding site" evidence="11">
    <location>
        <position position="309"/>
    </location>
    <ligand>
        <name>ADP</name>
        <dbReference type="ChEBI" id="CHEBI:456216"/>
    </ligand>
</feature>
<dbReference type="FunFam" id="3.30.420.40:FF:000007">
    <property type="entry name" value="Glycerol kinase"/>
    <property type="match status" value="1"/>
</dbReference>
<comment type="catalytic activity">
    <reaction evidence="8 11">
        <text>glycerol + ATP = sn-glycerol 3-phosphate + ADP + H(+)</text>
        <dbReference type="Rhea" id="RHEA:21644"/>
        <dbReference type="ChEBI" id="CHEBI:15378"/>
        <dbReference type="ChEBI" id="CHEBI:17754"/>
        <dbReference type="ChEBI" id="CHEBI:30616"/>
        <dbReference type="ChEBI" id="CHEBI:57597"/>
        <dbReference type="ChEBI" id="CHEBI:456216"/>
        <dbReference type="EC" id="2.7.1.30"/>
    </reaction>
</comment>
<dbReference type="AlphaFoldDB" id="I0JQF3"/>
<evidence type="ECO:0000256" key="5">
    <source>
        <dbReference type="ARBA" id="ARBA00022777"/>
    </source>
</evidence>
<keyword evidence="7 11" id="KW-0067">ATP-binding</keyword>
<dbReference type="InterPro" id="IPR000577">
    <property type="entry name" value="Carb_kinase_FGGY"/>
</dbReference>
<dbReference type="GO" id="GO:0005829">
    <property type="term" value="C:cytosol"/>
    <property type="evidence" value="ECO:0007669"/>
    <property type="project" value="UniProtKB-ARBA"/>
</dbReference>
<reference evidence="15 16" key="1">
    <citation type="journal article" date="2013" name="Environ. Microbiol.">
        <title>Chloride and organic osmolytes: a hybrid strategy to cope with elevated salinities by the moderately halophilic, chloride-dependent bacterium Halobacillus halophilus.</title>
        <authorList>
            <person name="Saum S.H."/>
            <person name="Pfeiffer F."/>
            <person name="Palm P."/>
            <person name="Rampp M."/>
            <person name="Schuster S.C."/>
            <person name="Muller V."/>
            <person name="Oesterhelt D."/>
        </authorList>
    </citation>
    <scope>NUCLEOTIDE SEQUENCE [LARGE SCALE GENOMIC DNA]</scope>
    <source>
        <strain evidence="16">ATCC 35676 / DSM 2266 / JCM 20832 / KCTC 3685 / LMG 17431 / NBRC 102448 / NCIMB 2269</strain>
    </source>
</reference>
<evidence type="ECO:0000313" key="16">
    <source>
        <dbReference type="Proteomes" id="UP000007397"/>
    </source>
</evidence>
<comment type="activity regulation">
    <text evidence="11">Activated by phosphorylation and inhibited by fructose 1,6-bisphosphate (FBP).</text>
</comment>
<feature type="binding site" evidence="11">
    <location>
        <position position="244"/>
    </location>
    <ligand>
        <name>glycerol</name>
        <dbReference type="ChEBI" id="CHEBI:17754"/>
    </ligand>
</feature>
<dbReference type="FunFam" id="3.30.420.40:FF:000008">
    <property type="entry name" value="Glycerol kinase"/>
    <property type="match status" value="1"/>
</dbReference>
<dbReference type="KEGG" id="hhd:HBHAL_4032"/>
<dbReference type="PIRSF" id="PIRSF000538">
    <property type="entry name" value="GlpK"/>
    <property type="match status" value="1"/>
</dbReference>
<sequence>MEKYILSIDQGTTSSRAILFNHKGEIVETGQKEFEQHFPKPGWVEHDANEIWTSVLACIADVLRRADIDPGQVAGIGITNQRETTVVWDRNTGKPIYKAIVWQSRQTQSICNELREQGLNDTFRDKTGLLLDPYFAGTKVKWILDHVDGAREKAENGDLMFGTIDTWLIYKLSGKNAHVTDYSNASRTLMYNIFDLKWDDELLDILGVPKSMLPEVKPSSEIYAHTVDYHFYGKEVPIAGIAGDQQAALFGQACFEKGMAKNTYGTGGFMLMNTGEEAVKSDNGLLTTLAWGIDGKVEYALEGSIFVSGSAIQWLRDGLQMIEDAPQSEEIAGKVNNTEGVYVVPAFVGLGTPYWDSDARGAVFGLTRGTSKAHFVRATLESLAYQTKDVVDAMIEDSGIELKKLRVDGGAVKNNLLMQFQSDLLDVTVERPEVNETTALGSAYLAGLAVGFWETREDIANQWKIEREFEPAMKKEKREDLYKGWQKAVEATRVFKQD</sequence>
<accession>I0JQF3</accession>
<proteinExistence type="inferred from homology"/>
<evidence type="ECO:0000259" key="13">
    <source>
        <dbReference type="Pfam" id="PF00370"/>
    </source>
</evidence>
<evidence type="ECO:0000259" key="14">
    <source>
        <dbReference type="Pfam" id="PF02782"/>
    </source>
</evidence>
<evidence type="ECO:0000256" key="8">
    <source>
        <dbReference type="ARBA" id="ARBA00052101"/>
    </source>
</evidence>
<evidence type="ECO:0000313" key="15">
    <source>
        <dbReference type="EMBL" id="CCG46373.1"/>
    </source>
</evidence>
<evidence type="ECO:0000256" key="12">
    <source>
        <dbReference type="RuleBase" id="RU003733"/>
    </source>
</evidence>
<feature type="binding site" evidence="11">
    <location>
        <position position="12"/>
    </location>
    <ligand>
        <name>sn-glycerol 3-phosphate</name>
        <dbReference type="ChEBI" id="CHEBI:57597"/>
    </ligand>
</feature>